<feature type="compositionally biased region" description="Basic and acidic residues" evidence="1">
    <location>
        <begin position="129"/>
        <end position="139"/>
    </location>
</feature>
<keyword evidence="3" id="KW-1185">Reference proteome</keyword>
<evidence type="ECO:0000313" key="3">
    <source>
        <dbReference type="Proteomes" id="UP000553632"/>
    </source>
</evidence>
<feature type="region of interest" description="Disordered" evidence="1">
    <location>
        <begin position="82"/>
        <end position="139"/>
    </location>
</feature>
<gene>
    <name evidence="2" type="ORF">FOZ63_005165</name>
</gene>
<dbReference type="Proteomes" id="UP000553632">
    <property type="component" value="Unassembled WGS sequence"/>
</dbReference>
<sequence length="268" mass="29392">VMMDIISVSKVFVFLLDREQGLHSNNNAAAAAAGQQQPAYDDNNNNLTIPQQQGGDQWRWQQQQQQPSRSLSTFGFNTFISSSSSSHPKHHHSSLAPSIADRNPTTSADTQALPSIGLSGTGEQLGSSDDTRCRPGGERGDGVVSAWRMLFIGNELNERSTYPRVSSAILWVLVLLFIHTFNWMNNAQWTPEQARIAYHTTTTTQGVTSDGMLIDDTTGIGWIKPFLYGSDVFGLPTGNELHSALLQLFLFCVVFRYTDSPVSGVIVA</sequence>
<dbReference type="Pfam" id="PF09773">
    <property type="entry name" value="Meckelin"/>
    <property type="match status" value="1"/>
</dbReference>
<accession>A0A7J6UJA9</accession>
<dbReference type="EMBL" id="JABANO010002957">
    <property type="protein sequence ID" value="KAF4757171.1"/>
    <property type="molecule type" value="Genomic_DNA"/>
</dbReference>
<evidence type="ECO:0000256" key="1">
    <source>
        <dbReference type="SAM" id="MobiDB-lite"/>
    </source>
</evidence>
<dbReference type="InterPro" id="IPR019170">
    <property type="entry name" value="Meckelin"/>
</dbReference>
<feature type="non-terminal residue" evidence="2">
    <location>
        <position position="1"/>
    </location>
</feature>
<organism evidence="2 3">
    <name type="scientific">Perkinsus olseni</name>
    <name type="common">Perkinsus atlanticus</name>
    <dbReference type="NCBI Taxonomy" id="32597"/>
    <lineage>
        <taxon>Eukaryota</taxon>
        <taxon>Sar</taxon>
        <taxon>Alveolata</taxon>
        <taxon>Perkinsozoa</taxon>
        <taxon>Perkinsea</taxon>
        <taxon>Perkinsida</taxon>
        <taxon>Perkinsidae</taxon>
        <taxon>Perkinsus</taxon>
    </lineage>
</organism>
<feature type="compositionally biased region" description="Low complexity" evidence="1">
    <location>
        <begin position="50"/>
        <end position="67"/>
    </location>
</feature>
<protein>
    <submittedName>
        <fullName evidence="2">Uncharacterized protein</fullName>
    </submittedName>
</protein>
<comment type="caution">
    <text evidence="2">The sequence shown here is derived from an EMBL/GenBank/DDBJ whole genome shotgun (WGS) entry which is preliminary data.</text>
</comment>
<feature type="non-terminal residue" evidence="2">
    <location>
        <position position="268"/>
    </location>
</feature>
<dbReference type="GO" id="GO:0036038">
    <property type="term" value="C:MKS complex"/>
    <property type="evidence" value="ECO:0007669"/>
    <property type="project" value="InterPro"/>
</dbReference>
<feature type="compositionally biased region" description="Polar residues" evidence="1">
    <location>
        <begin position="34"/>
        <end position="49"/>
    </location>
</feature>
<evidence type="ECO:0000313" key="2">
    <source>
        <dbReference type="EMBL" id="KAF4757171.1"/>
    </source>
</evidence>
<dbReference type="AlphaFoldDB" id="A0A7J6UJA9"/>
<feature type="region of interest" description="Disordered" evidence="1">
    <location>
        <begin position="28"/>
        <end position="67"/>
    </location>
</feature>
<reference evidence="2 3" key="1">
    <citation type="submission" date="2020-04" db="EMBL/GenBank/DDBJ databases">
        <title>Perkinsus olseni comparative genomics.</title>
        <authorList>
            <person name="Bogema D.R."/>
        </authorList>
    </citation>
    <scope>NUCLEOTIDE SEQUENCE [LARGE SCALE GENOMIC DNA]</scope>
    <source>
        <strain evidence="2 3">ATCC PRA-207</strain>
    </source>
</reference>
<feature type="compositionally biased region" description="Polar residues" evidence="1">
    <location>
        <begin position="103"/>
        <end position="113"/>
    </location>
</feature>
<proteinExistence type="predicted"/>
<dbReference type="GO" id="GO:0060271">
    <property type="term" value="P:cilium assembly"/>
    <property type="evidence" value="ECO:0007669"/>
    <property type="project" value="InterPro"/>
</dbReference>
<name>A0A7J6UJA9_PEROL</name>